<comment type="caution">
    <text evidence="2">The sequence shown here is derived from an EMBL/GenBank/DDBJ whole genome shotgun (WGS) entry which is preliminary data.</text>
</comment>
<evidence type="ECO:0000313" key="2">
    <source>
        <dbReference type="EMBL" id="KAF2432852.1"/>
    </source>
</evidence>
<gene>
    <name evidence="2" type="ORF">EJ08DRAFT_695253</name>
</gene>
<organism evidence="2 3">
    <name type="scientific">Tothia fuscella</name>
    <dbReference type="NCBI Taxonomy" id="1048955"/>
    <lineage>
        <taxon>Eukaryota</taxon>
        <taxon>Fungi</taxon>
        <taxon>Dikarya</taxon>
        <taxon>Ascomycota</taxon>
        <taxon>Pezizomycotina</taxon>
        <taxon>Dothideomycetes</taxon>
        <taxon>Pleosporomycetidae</taxon>
        <taxon>Venturiales</taxon>
        <taxon>Cylindrosympodiaceae</taxon>
        <taxon>Tothia</taxon>
    </lineage>
</organism>
<feature type="region of interest" description="Disordered" evidence="1">
    <location>
        <begin position="151"/>
        <end position="170"/>
    </location>
</feature>
<feature type="compositionally biased region" description="Basic and acidic residues" evidence="1">
    <location>
        <begin position="10"/>
        <end position="23"/>
    </location>
</feature>
<dbReference type="Proteomes" id="UP000800235">
    <property type="component" value="Unassembled WGS sequence"/>
</dbReference>
<protein>
    <submittedName>
        <fullName evidence="2">Uncharacterized protein</fullName>
    </submittedName>
</protein>
<name>A0A9P4NW86_9PEZI</name>
<dbReference type="EMBL" id="MU007024">
    <property type="protein sequence ID" value="KAF2432852.1"/>
    <property type="molecule type" value="Genomic_DNA"/>
</dbReference>
<dbReference type="OrthoDB" id="5153521at2759"/>
<dbReference type="AlphaFoldDB" id="A0A9P4NW86"/>
<feature type="region of interest" description="Disordered" evidence="1">
    <location>
        <begin position="1"/>
        <end position="64"/>
    </location>
</feature>
<reference evidence="2" key="1">
    <citation type="journal article" date="2020" name="Stud. Mycol.">
        <title>101 Dothideomycetes genomes: a test case for predicting lifestyles and emergence of pathogens.</title>
        <authorList>
            <person name="Haridas S."/>
            <person name="Albert R."/>
            <person name="Binder M."/>
            <person name="Bloem J."/>
            <person name="Labutti K."/>
            <person name="Salamov A."/>
            <person name="Andreopoulos B."/>
            <person name="Baker S."/>
            <person name="Barry K."/>
            <person name="Bills G."/>
            <person name="Bluhm B."/>
            <person name="Cannon C."/>
            <person name="Castanera R."/>
            <person name="Culley D."/>
            <person name="Daum C."/>
            <person name="Ezra D."/>
            <person name="Gonzalez J."/>
            <person name="Henrissat B."/>
            <person name="Kuo A."/>
            <person name="Liang C."/>
            <person name="Lipzen A."/>
            <person name="Lutzoni F."/>
            <person name="Magnuson J."/>
            <person name="Mondo S."/>
            <person name="Nolan M."/>
            <person name="Ohm R."/>
            <person name="Pangilinan J."/>
            <person name="Park H.-J."/>
            <person name="Ramirez L."/>
            <person name="Alfaro M."/>
            <person name="Sun H."/>
            <person name="Tritt A."/>
            <person name="Yoshinaga Y."/>
            <person name="Zwiers L.-H."/>
            <person name="Turgeon B."/>
            <person name="Goodwin S."/>
            <person name="Spatafora J."/>
            <person name="Crous P."/>
            <person name="Grigoriev I."/>
        </authorList>
    </citation>
    <scope>NUCLEOTIDE SEQUENCE</scope>
    <source>
        <strain evidence="2">CBS 130266</strain>
    </source>
</reference>
<sequence>MADIRSTSVDYKRESENKAKWARGEAWGPGRSKDAHGAPVRIKPKFPRTNQEGGVRNAKDAQRHDIIASKAYASGDSSCDEEPVEPTAAPAPDAEIAYSFDADKGPTQGSTVLTQALAKAVERFESNMTDKLVKEEYEILNSDGEFVTTSKKGGKRTVVREPEEEDYEFV</sequence>
<keyword evidence="3" id="KW-1185">Reference proteome</keyword>
<accession>A0A9P4NW86</accession>
<proteinExistence type="predicted"/>
<evidence type="ECO:0000313" key="3">
    <source>
        <dbReference type="Proteomes" id="UP000800235"/>
    </source>
</evidence>
<evidence type="ECO:0000256" key="1">
    <source>
        <dbReference type="SAM" id="MobiDB-lite"/>
    </source>
</evidence>